<comment type="caution">
    <text evidence="1">The sequence shown here is derived from an EMBL/GenBank/DDBJ whole genome shotgun (WGS) entry which is preliminary data.</text>
</comment>
<name>A0A0F9H419_9ZZZZ</name>
<dbReference type="AlphaFoldDB" id="A0A0F9H419"/>
<sequence>MRIKCVTCGKKRRVKECPLCRVRREPHKPGCYYAESAFVGLFKDVVHTDG</sequence>
<gene>
    <name evidence="1" type="ORF">LCGC14_1751040</name>
</gene>
<reference evidence="1" key="1">
    <citation type="journal article" date="2015" name="Nature">
        <title>Complex archaea that bridge the gap between prokaryotes and eukaryotes.</title>
        <authorList>
            <person name="Spang A."/>
            <person name="Saw J.H."/>
            <person name="Jorgensen S.L."/>
            <person name="Zaremba-Niedzwiedzka K."/>
            <person name="Martijn J."/>
            <person name="Lind A.E."/>
            <person name="van Eijk R."/>
            <person name="Schleper C."/>
            <person name="Guy L."/>
            <person name="Ettema T.J."/>
        </authorList>
    </citation>
    <scope>NUCLEOTIDE SEQUENCE</scope>
</reference>
<dbReference type="EMBL" id="LAZR01016152">
    <property type="protein sequence ID" value="KKM05745.1"/>
    <property type="molecule type" value="Genomic_DNA"/>
</dbReference>
<organism evidence="1">
    <name type="scientific">marine sediment metagenome</name>
    <dbReference type="NCBI Taxonomy" id="412755"/>
    <lineage>
        <taxon>unclassified sequences</taxon>
        <taxon>metagenomes</taxon>
        <taxon>ecological metagenomes</taxon>
    </lineage>
</organism>
<proteinExistence type="predicted"/>
<accession>A0A0F9H419</accession>
<protein>
    <submittedName>
        <fullName evidence="1">Uncharacterized protein</fullName>
    </submittedName>
</protein>
<evidence type="ECO:0000313" key="1">
    <source>
        <dbReference type="EMBL" id="KKM05745.1"/>
    </source>
</evidence>